<evidence type="ECO:0000256" key="7">
    <source>
        <dbReference type="RuleBase" id="RU000461"/>
    </source>
</evidence>
<dbReference type="Pfam" id="PF00067">
    <property type="entry name" value="p450"/>
    <property type="match status" value="1"/>
</dbReference>
<protein>
    <submittedName>
        <fullName evidence="8">Cytochrome P450</fullName>
    </submittedName>
</protein>
<reference evidence="8 9" key="1">
    <citation type="submission" date="2018-10" db="EMBL/GenBank/DDBJ databases">
        <title>Genomic Encyclopedia of Archaeal and Bacterial Type Strains, Phase II (KMG-II): from individual species to whole genera.</title>
        <authorList>
            <person name="Goeker M."/>
        </authorList>
    </citation>
    <scope>NUCLEOTIDE SEQUENCE [LARGE SCALE GENOMIC DNA]</scope>
    <source>
        <strain evidence="8 9">RP-AC37</strain>
    </source>
</reference>
<dbReference type="EMBL" id="RBWV01000011">
    <property type="protein sequence ID" value="RKS75262.1"/>
    <property type="molecule type" value="Genomic_DNA"/>
</dbReference>
<dbReference type="SUPFAM" id="SSF48264">
    <property type="entry name" value="Cytochrome P450"/>
    <property type="match status" value="1"/>
</dbReference>
<evidence type="ECO:0000256" key="6">
    <source>
        <dbReference type="ARBA" id="ARBA00023033"/>
    </source>
</evidence>
<dbReference type="AlphaFoldDB" id="A0A420XPU4"/>
<dbReference type="FunCoup" id="A0A420XPU4">
    <property type="interactions" value="6"/>
</dbReference>
<dbReference type="GO" id="GO:0020037">
    <property type="term" value="F:heme binding"/>
    <property type="evidence" value="ECO:0007669"/>
    <property type="project" value="InterPro"/>
</dbReference>
<comment type="similarity">
    <text evidence="1 7">Belongs to the cytochrome P450 family.</text>
</comment>
<dbReference type="Proteomes" id="UP000281955">
    <property type="component" value="Unassembled WGS sequence"/>
</dbReference>
<keyword evidence="4 7" id="KW-0560">Oxidoreductase</keyword>
<dbReference type="InterPro" id="IPR002397">
    <property type="entry name" value="Cyt_P450_B"/>
</dbReference>
<keyword evidence="5 7" id="KW-0408">Iron</keyword>
<keyword evidence="9" id="KW-1185">Reference proteome</keyword>
<dbReference type="GO" id="GO:0005506">
    <property type="term" value="F:iron ion binding"/>
    <property type="evidence" value="ECO:0007669"/>
    <property type="project" value="InterPro"/>
</dbReference>
<dbReference type="PANTHER" id="PTHR46696:SF1">
    <property type="entry name" value="CYTOCHROME P450 YJIB-RELATED"/>
    <property type="match status" value="1"/>
</dbReference>
<dbReference type="InterPro" id="IPR036396">
    <property type="entry name" value="Cyt_P450_sf"/>
</dbReference>
<keyword evidence="2 7" id="KW-0349">Heme</keyword>
<dbReference type="CDD" id="cd20625">
    <property type="entry name" value="CYP164-like"/>
    <property type="match status" value="1"/>
</dbReference>
<evidence type="ECO:0000256" key="1">
    <source>
        <dbReference type="ARBA" id="ARBA00010617"/>
    </source>
</evidence>
<dbReference type="OrthoDB" id="142769at2"/>
<evidence type="ECO:0000256" key="2">
    <source>
        <dbReference type="ARBA" id="ARBA00022617"/>
    </source>
</evidence>
<dbReference type="RefSeq" id="WP_121193068.1">
    <property type="nucleotide sequence ID" value="NZ_RBWV01000011.1"/>
</dbReference>
<dbReference type="FunFam" id="1.10.630.10:FF:000018">
    <property type="entry name" value="Cytochrome P450 monooxygenase"/>
    <property type="match status" value="1"/>
</dbReference>
<proteinExistence type="inferred from homology"/>
<dbReference type="InParanoid" id="A0A420XPU4"/>
<keyword evidence="3 7" id="KW-0479">Metal-binding</keyword>
<organism evidence="8 9">
    <name type="scientific">Motilibacter peucedani</name>
    <dbReference type="NCBI Taxonomy" id="598650"/>
    <lineage>
        <taxon>Bacteria</taxon>
        <taxon>Bacillati</taxon>
        <taxon>Actinomycetota</taxon>
        <taxon>Actinomycetes</taxon>
        <taxon>Motilibacterales</taxon>
        <taxon>Motilibacteraceae</taxon>
        <taxon>Motilibacter</taxon>
    </lineage>
</organism>
<evidence type="ECO:0000256" key="5">
    <source>
        <dbReference type="ARBA" id="ARBA00023004"/>
    </source>
</evidence>
<dbReference type="PROSITE" id="PS00086">
    <property type="entry name" value="CYTOCHROME_P450"/>
    <property type="match status" value="1"/>
</dbReference>
<dbReference type="InterPro" id="IPR017972">
    <property type="entry name" value="Cyt_P450_CS"/>
</dbReference>
<dbReference type="Gene3D" id="1.10.630.10">
    <property type="entry name" value="Cytochrome P450"/>
    <property type="match status" value="1"/>
</dbReference>
<dbReference type="GO" id="GO:0004497">
    <property type="term" value="F:monooxygenase activity"/>
    <property type="evidence" value="ECO:0007669"/>
    <property type="project" value="UniProtKB-KW"/>
</dbReference>
<gene>
    <name evidence="8" type="ORF">CLV35_1721</name>
</gene>
<dbReference type="PANTHER" id="PTHR46696">
    <property type="entry name" value="P450, PUTATIVE (EUROFUNG)-RELATED"/>
    <property type="match status" value="1"/>
</dbReference>
<evidence type="ECO:0000256" key="4">
    <source>
        <dbReference type="ARBA" id="ARBA00023002"/>
    </source>
</evidence>
<dbReference type="GO" id="GO:0016705">
    <property type="term" value="F:oxidoreductase activity, acting on paired donors, with incorporation or reduction of molecular oxygen"/>
    <property type="evidence" value="ECO:0007669"/>
    <property type="project" value="InterPro"/>
</dbReference>
<evidence type="ECO:0000313" key="9">
    <source>
        <dbReference type="Proteomes" id="UP000281955"/>
    </source>
</evidence>
<name>A0A420XPU4_9ACTN</name>
<sequence>MQVPAAPAAFDPTRRAFVVDPYPVYAELRESAPVAWAAQTGQVLVARHEDIDAVLRDRRFGRSYLQVATHADMGRPDEPEELAPFWDVVRDGMLDTEPPDHTRLRRLVSKAFTPARVAALRPKVEAIAARLVDALLDAGSDGSAVELRSAVAEPLPVAVIADLLGVPESDRGLLLPWSHAMCRMYELHPTVDDQRGAVQAAGEFAAYLRDLAADRRLHPQDDLVTALAEVVDEGERLTEDELVGTCVLLLNAGHEATVGVTTNGTATLLQHPDQLERLRGDLALLPTAVEELLRYSTPLQLFSRWALEDADIAGIPVPRGTQAALLFGSANRDPARFDDPERFDVGRTPNPHISFGAGIHYCLGAPLARLELGAIFSELVQRVPGLAIASEPVWGRGYIIRTLEGLSVTVR</sequence>
<accession>A0A420XPU4</accession>
<dbReference type="InterPro" id="IPR001128">
    <property type="entry name" value="Cyt_P450"/>
</dbReference>
<comment type="caution">
    <text evidence="8">The sequence shown here is derived from an EMBL/GenBank/DDBJ whole genome shotgun (WGS) entry which is preliminary data.</text>
</comment>
<dbReference type="PRINTS" id="PR00359">
    <property type="entry name" value="BP450"/>
</dbReference>
<evidence type="ECO:0000313" key="8">
    <source>
        <dbReference type="EMBL" id="RKS75262.1"/>
    </source>
</evidence>
<evidence type="ECO:0000256" key="3">
    <source>
        <dbReference type="ARBA" id="ARBA00022723"/>
    </source>
</evidence>
<keyword evidence="6 7" id="KW-0503">Monooxygenase</keyword>